<keyword evidence="2" id="KW-1185">Reference proteome</keyword>
<comment type="caution">
    <text evidence="1">The sequence shown here is derived from an EMBL/GenBank/DDBJ whole genome shotgun (WGS) entry which is preliminary data.</text>
</comment>
<name>A0ACB6RB78_9PLEO</name>
<protein>
    <submittedName>
        <fullName evidence="1">Uncharacterized protein</fullName>
    </submittedName>
</protein>
<evidence type="ECO:0000313" key="1">
    <source>
        <dbReference type="EMBL" id="KAF2475782.1"/>
    </source>
</evidence>
<gene>
    <name evidence="1" type="ORF">BDR25DRAFT_350068</name>
</gene>
<dbReference type="EMBL" id="MU003495">
    <property type="protein sequence ID" value="KAF2475782.1"/>
    <property type="molecule type" value="Genomic_DNA"/>
</dbReference>
<sequence length="405" mass="46287">MLRAKTVVAPRLYTVTQRNMSGIHLLRRSDTTYVYIIFGMAEPPPPYSATAISQNHSLQRDLVIQLRRYLIEIMTFAFNADFALLNQALGQHTLTTSVSISTTNSTLTEDERAELLRLALISKDLYGKQRGHQWLTTHDSDRRAIADAIVIPALQLELDPGYILKIISTYADHQCDETKREHTLISLKIPYPLWLFRHLTFLLSLFGHHLHSHARIIRATAPDGHVRAVLGDAMKVFQEEELGIKKVPDWCPDRWPDEFGSWYNLWQALISDEEQIEIYLQRFHLLVCLSSPLSCPLTMSYPYICVKYGLSFVHGASQGPVLDSQLLCGTPMLKGCRELNMTDFGKLQRSSALQTRVALYRFTTDDNAPRKRWHMPPKMAAECPRCHSAAQQHEEGLKYWALINS</sequence>
<dbReference type="Proteomes" id="UP000799755">
    <property type="component" value="Unassembled WGS sequence"/>
</dbReference>
<organism evidence="1 2">
    <name type="scientific">Lindgomyces ingoldianus</name>
    <dbReference type="NCBI Taxonomy" id="673940"/>
    <lineage>
        <taxon>Eukaryota</taxon>
        <taxon>Fungi</taxon>
        <taxon>Dikarya</taxon>
        <taxon>Ascomycota</taxon>
        <taxon>Pezizomycotina</taxon>
        <taxon>Dothideomycetes</taxon>
        <taxon>Pleosporomycetidae</taxon>
        <taxon>Pleosporales</taxon>
        <taxon>Lindgomycetaceae</taxon>
        <taxon>Lindgomyces</taxon>
    </lineage>
</organism>
<evidence type="ECO:0000313" key="2">
    <source>
        <dbReference type="Proteomes" id="UP000799755"/>
    </source>
</evidence>
<accession>A0ACB6RB78</accession>
<proteinExistence type="predicted"/>
<reference evidence="1" key="1">
    <citation type="journal article" date="2020" name="Stud. Mycol.">
        <title>101 Dothideomycetes genomes: a test case for predicting lifestyles and emergence of pathogens.</title>
        <authorList>
            <person name="Haridas S."/>
            <person name="Albert R."/>
            <person name="Binder M."/>
            <person name="Bloem J."/>
            <person name="Labutti K."/>
            <person name="Salamov A."/>
            <person name="Andreopoulos B."/>
            <person name="Baker S."/>
            <person name="Barry K."/>
            <person name="Bills G."/>
            <person name="Bluhm B."/>
            <person name="Cannon C."/>
            <person name="Castanera R."/>
            <person name="Culley D."/>
            <person name="Daum C."/>
            <person name="Ezra D."/>
            <person name="Gonzalez J."/>
            <person name="Henrissat B."/>
            <person name="Kuo A."/>
            <person name="Liang C."/>
            <person name="Lipzen A."/>
            <person name="Lutzoni F."/>
            <person name="Magnuson J."/>
            <person name="Mondo S."/>
            <person name="Nolan M."/>
            <person name="Ohm R."/>
            <person name="Pangilinan J."/>
            <person name="Park H.-J."/>
            <person name="Ramirez L."/>
            <person name="Alfaro M."/>
            <person name="Sun H."/>
            <person name="Tritt A."/>
            <person name="Yoshinaga Y."/>
            <person name="Zwiers L.-H."/>
            <person name="Turgeon B."/>
            <person name="Goodwin S."/>
            <person name="Spatafora J."/>
            <person name="Crous P."/>
            <person name="Grigoriev I."/>
        </authorList>
    </citation>
    <scope>NUCLEOTIDE SEQUENCE</scope>
    <source>
        <strain evidence="1">ATCC 200398</strain>
    </source>
</reference>